<evidence type="ECO:0000256" key="4">
    <source>
        <dbReference type="ARBA" id="ARBA00022692"/>
    </source>
</evidence>
<dbReference type="GO" id="GO:0009279">
    <property type="term" value="C:cell outer membrane"/>
    <property type="evidence" value="ECO:0007669"/>
    <property type="project" value="UniProtKB-SubCell"/>
</dbReference>
<evidence type="ECO:0000256" key="5">
    <source>
        <dbReference type="ARBA" id="ARBA00022729"/>
    </source>
</evidence>
<dbReference type="CDD" id="cd01347">
    <property type="entry name" value="ligand_gated_channel"/>
    <property type="match status" value="1"/>
</dbReference>
<keyword evidence="7 11" id="KW-0798">TonB box</keyword>
<evidence type="ECO:0000313" key="16">
    <source>
        <dbReference type="Proteomes" id="UP000316649"/>
    </source>
</evidence>
<accession>A0A558DRZ3</accession>
<gene>
    <name evidence="15" type="ORF">FHP88_07440</name>
</gene>
<dbReference type="InterPro" id="IPR000531">
    <property type="entry name" value="Beta-barrel_TonB"/>
</dbReference>
<protein>
    <submittedName>
        <fullName evidence="15">TonB-dependent receptor</fullName>
    </submittedName>
</protein>
<feature type="chain" id="PRO_5022192475" evidence="12">
    <location>
        <begin position="30"/>
        <end position="613"/>
    </location>
</feature>
<keyword evidence="5 12" id="KW-0732">Signal</keyword>
<dbReference type="GO" id="GO:0015889">
    <property type="term" value="P:cobalamin transport"/>
    <property type="evidence" value="ECO:0007669"/>
    <property type="project" value="TreeGrafter"/>
</dbReference>
<comment type="subcellular location">
    <subcellularLocation>
        <location evidence="1 10">Cell outer membrane</location>
        <topology evidence="1 10">Multi-pass membrane protein</topology>
    </subcellularLocation>
</comment>
<name>A0A558DRZ3_9GAMM</name>
<dbReference type="Pfam" id="PF07715">
    <property type="entry name" value="Plug"/>
    <property type="match status" value="1"/>
</dbReference>
<dbReference type="InterPro" id="IPR036942">
    <property type="entry name" value="Beta-barrel_TonB_sf"/>
</dbReference>
<dbReference type="Gene3D" id="2.170.130.10">
    <property type="entry name" value="TonB-dependent receptor, plug domain"/>
    <property type="match status" value="1"/>
</dbReference>
<feature type="domain" description="TonB-dependent receptor plug" evidence="14">
    <location>
        <begin position="48"/>
        <end position="153"/>
    </location>
</feature>
<keyword evidence="3 10" id="KW-1134">Transmembrane beta strand</keyword>
<evidence type="ECO:0000256" key="3">
    <source>
        <dbReference type="ARBA" id="ARBA00022452"/>
    </source>
</evidence>
<dbReference type="InterPro" id="IPR037066">
    <property type="entry name" value="Plug_dom_sf"/>
</dbReference>
<dbReference type="EMBL" id="VMNH01000007">
    <property type="protein sequence ID" value="TVO75824.1"/>
    <property type="molecule type" value="Genomic_DNA"/>
</dbReference>
<evidence type="ECO:0000256" key="10">
    <source>
        <dbReference type="PROSITE-ProRule" id="PRU01360"/>
    </source>
</evidence>
<keyword evidence="16" id="KW-1185">Reference proteome</keyword>
<evidence type="ECO:0000256" key="1">
    <source>
        <dbReference type="ARBA" id="ARBA00004571"/>
    </source>
</evidence>
<evidence type="ECO:0000256" key="9">
    <source>
        <dbReference type="ARBA" id="ARBA00023237"/>
    </source>
</evidence>
<keyword evidence="6" id="KW-0406">Ion transport</keyword>
<dbReference type="Gene3D" id="2.40.170.20">
    <property type="entry name" value="TonB-dependent receptor, beta-barrel domain"/>
    <property type="match status" value="1"/>
</dbReference>
<evidence type="ECO:0000256" key="11">
    <source>
        <dbReference type="RuleBase" id="RU003357"/>
    </source>
</evidence>
<dbReference type="PANTHER" id="PTHR30069:SF53">
    <property type="entry name" value="COLICIN I RECEPTOR-RELATED"/>
    <property type="match status" value="1"/>
</dbReference>
<dbReference type="GO" id="GO:0006811">
    <property type="term" value="P:monoatomic ion transport"/>
    <property type="evidence" value="ECO:0007669"/>
    <property type="project" value="UniProtKB-KW"/>
</dbReference>
<sequence length="613" mass="68015">MKFIRFDQSTQPLLFLTTLFTVPVTTALAATSLDTINITANRMAQTIDETLAAVTVLTRDDIQKSQAKNITQLLDGTQGLTMSNNGGLGKATGIRLRGTDSKQVLVLIDGVRIGSATLGTVAFQDIPLSQIERIEVVRGPRSQLYGADAVGGVIHIFTRQGRQGTRVSGDVEYGSHNTKRVGLGVSGADGSFDYSLQLSHLNTDGFNALKNNNPDKDGYENRAFSGSVGYLFDNGVKLNLNVLRSEGENEYDSAWGPGNLYTADSLQQSVSGKLTFSPNEIWDVTLLLGETRDQSTNNTNGAFTSYFNTKRRQLSWQNDLELGEESLLTFGLDFTRDAVEGSSNYSVNERDNKALFAQYQREFGKNSIVLGLRHDDSESYGSYNTGNIAFGRDLTDMLRVIASYGTGFRAPTFNDLYYQDPWGSNGNPNLTPEESNSFELAFKGKQSWGNWNINLFRTDIDGLIDWVEIAPFTYQPQNISQARIDGLETGLDTELVGWTVAANLTLLDPRDKTTDKFLIDRSQRTLRIDVDRTFGDTELGATFNARSRSYSNISNTLMADGFGTLDLRAAHHLSSDWTLRGQIRNLFDRDYETIRTYNTGGREFFVSVHYEPK</sequence>
<evidence type="ECO:0000256" key="8">
    <source>
        <dbReference type="ARBA" id="ARBA00023136"/>
    </source>
</evidence>
<evidence type="ECO:0000259" key="14">
    <source>
        <dbReference type="Pfam" id="PF07715"/>
    </source>
</evidence>
<dbReference type="PROSITE" id="PS52016">
    <property type="entry name" value="TONB_DEPENDENT_REC_3"/>
    <property type="match status" value="1"/>
</dbReference>
<dbReference type="PANTHER" id="PTHR30069">
    <property type="entry name" value="TONB-DEPENDENT OUTER MEMBRANE RECEPTOR"/>
    <property type="match status" value="1"/>
</dbReference>
<feature type="signal peptide" evidence="12">
    <location>
        <begin position="1"/>
        <end position="29"/>
    </location>
</feature>
<evidence type="ECO:0000256" key="12">
    <source>
        <dbReference type="SAM" id="SignalP"/>
    </source>
</evidence>
<dbReference type="InterPro" id="IPR012910">
    <property type="entry name" value="Plug_dom"/>
</dbReference>
<dbReference type="Pfam" id="PF00593">
    <property type="entry name" value="TonB_dep_Rec_b-barrel"/>
    <property type="match status" value="1"/>
</dbReference>
<keyword evidence="15" id="KW-0675">Receptor</keyword>
<dbReference type="OrthoDB" id="9764669at2"/>
<dbReference type="SUPFAM" id="SSF56935">
    <property type="entry name" value="Porins"/>
    <property type="match status" value="1"/>
</dbReference>
<proteinExistence type="inferred from homology"/>
<comment type="similarity">
    <text evidence="10 11">Belongs to the TonB-dependent receptor family.</text>
</comment>
<dbReference type="InterPro" id="IPR039426">
    <property type="entry name" value="TonB-dep_rcpt-like"/>
</dbReference>
<keyword evidence="9 10" id="KW-0998">Cell outer membrane</keyword>
<dbReference type="AlphaFoldDB" id="A0A558DRZ3"/>
<evidence type="ECO:0000256" key="7">
    <source>
        <dbReference type="ARBA" id="ARBA00023077"/>
    </source>
</evidence>
<evidence type="ECO:0000313" key="15">
    <source>
        <dbReference type="EMBL" id="TVO75824.1"/>
    </source>
</evidence>
<evidence type="ECO:0000256" key="6">
    <source>
        <dbReference type="ARBA" id="ARBA00023065"/>
    </source>
</evidence>
<feature type="domain" description="TonB-dependent receptor-like beta-barrel" evidence="13">
    <location>
        <begin position="212"/>
        <end position="586"/>
    </location>
</feature>
<organism evidence="15 16">
    <name type="scientific">Sedimenticola selenatireducens</name>
    <dbReference type="NCBI Taxonomy" id="191960"/>
    <lineage>
        <taxon>Bacteria</taxon>
        <taxon>Pseudomonadati</taxon>
        <taxon>Pseudomonadota</taxon>
        <taxon>Gammaproteobacteria</taxon>
        <taxon>Chromatiales</taxon>
        <taxon>Sedimenticolaceae</taxon>
        <taxon>Sedimenticola</taxon>
    </lineage>
</organism>
<keyword evidence="4 10" id="KW-0812">Transmembrane</keyword>
<keyword evidence="8 10" id="KW-0472">Membrane</keyword>
<keyword evidence="2 10" id="KW-0813">Transport</keyword>
<comment type="caution">
    <text evidence="15">The sequence shown here is derived from an EMBL/GenBank/DDBJ whole genome shotgun (WGS) entry which is preliminary data.</text>
</comment>
<dbReference type="RefSeq" id="WP_144358404.1">
    <property type="nucleotide sequence ID" value="NZ_VMNH01000007.1"/>
</dbReference>
<evidence type="ECO:0000256" key="2">
    <source>
        <dbReference type="ARBA" id="ARBA00022448"/>
    </source>
</evidence>
<evidence type="ECO:0000259" key="13">
    <source>
        <dbReference type="Pfam" id="PF00593"/>
    </source>
</evidence>
<dbReference type="Proteomes" id="UP000316649">
    <property type="component" value="Unassembled WGS sequence"/>
</dbReference>
<reference evidence="15 16" key="1">
    <citation type="submission" date="2019-07" db="EMBL/GenBank/DDBJ databases">
        <title>The pathways for chlorine oxyanion respiration interact through the shared metabolite chlorate.</title>
        <authorList>
            <person name="Barnum T.P."/>
            <person name="Cheng Y."/>
            <person name="Hill K.A."/>
            <person name="Lucas L.N."/>
            <person name="Carlson H.K."/>
            <person name="Coates J.D."/>
        </authorList>
    </citation>
    <scope>NUCLEOTIDE SEQUENCE [LARGE SCALE GENOMIC DNA]</scope>
    <source>
        <strain evidence="15 16">BK-1</strain>
    </source>
</reference>